<organism evidence="4 5">
    <name type="scientific">Parageobacillus caldoxylosilyticus NBRC 107762</name>
    <dbReference type="NCBI Taxonomy" id="1220594"/>
    <lineage>
        <taxon>Bacteria</taxon>
        <taxon>Bacillati</taxon>
        <taxon>Bacillota</taxon>
        <taxon>Bacilli</taxon>
        <taxon>Bacillales</taxon>
        <taxon>Anoxybacillaceae</taxon>
        <taxon>Saccharococcus</taxon>
    </lineage>
</organism>
<dbReference type="InterPro" id="IPR017293">
    <property type="entry name" value="N-acetylmuramoyl-L-ala_amidase"/>
</dbReference>
<evidence type="ECO:0000256" key="1">
    <source>
        <dbReference type="ARBA" id="ARBA00022801"/>
    </source>
</evidence>
<comment type="caution">
    <text evidence="4">The sequence shown here is derived from an EMBL/GenBank/DDBJ whole genome shotgun (WGS) entry which is preliminary data.</text>
</comment>
<accession>A0A023DDI1</accession>
<feature type="domain" description="SH3b" evidence="3">
    <location>
        <begin position="164"/>
        <end position="227"/>
    </location>
</feature>
<dbReference type="CDD" id="cd02696">
    <property type="entry name" value="MurNAc-LAA"/>
    <property type="match status" value="1"/>
</dbReference>
<evidence type="ECO:0000313" key="5">
    <source>
        <dbReference type="Proteomes" id="UP000023561"/>
    </source>
</evidence>
<dbReference type="Gene3D" id="3.40.630.40">
    <property type="entry name" value="Zn-dependent exopeptidases"/>
    <property type="match status" value="1"/>
</dbReference>
<keyword evidence="1" id="KW-0378">Hydrolase</keyword>
<dbReference type="SUPFAM" id="SSF53187">
    <property type="entry name" value="Zn-dependent exopeptidases"/>
    <property type="match status" value="1"/>
</dbReference>
<sequence length="480" mass="53741">MSRLHIRLVVSFLLVSIIFSFFPPVFQGRAKADKVIVQGDHLNVRTGPGTSYRAFAKLDQGETYYVLDKKGSWVKLRLNHGETGWVAKQYVIGVRKKAVVTADRLRVRSIPSSHGNIIGYLVQGQTVHIAETEDGWAKIVAPSFVGWVSLAYLASDGQQETEMRRIGWVTADSLNVRARPSLQAERVEKVTYGQQVQIMLKRGEWYQITTEDEKIGWVSSDYISIVSPATSQWLTVLYDDVNIRSAPSLDGNVKATARYGERYRVLGKIGNWYGIEIPGRGIGYIAGWLVSVSADGKSESKTLKGKTVVIDAGHGGKDSGARSVNGTMEKTLTLRTAKLLKEKLERYGANVVLTRSTDRYLSLPERVQTAYRYQADAFISIHYDSSKDQNAKGMTVYYYDMFSDYLLALSLEHPFSRIMSIPFRGVSFGDYHVIRENKLPSVLVELGYLSNPTEADIIATDRYQQEVTNAIANGLRNYFG</sequence>
<feature type="domain" description="SH3b" evidence="3">
    <location>
        <begin position="32"/>
        <end position="95"/>
    </location>
</feature>
<dbReference type="GO" id="GO:0030288">
    <property type="term" value="C:outer membrane-bounded periplasmic space"/>
    <property type="evidence" value="ECO:0007669"/>
    <property type="project" value="TreeGrafter"/>
</dbReference>
<evidence type="ECO:0000259" key="3">
    <source>
        <dbReference type="PROSITE" id="PS51781"/>
    </source>
</evidence>
<proteinExistence type="predicted"/>
<gene>
    <name evidence="4" type="ORF">GCA01S_018_00160</name>
</gene>
<dbReference type="SMART" id="SM00646">
    <property type="entry name" value="Ami_3"/>
    <property type="match status" value="1"/>
</dbReference>
<evidence type="ECO:0000256" key="2">
    <source>
        <dbReference type="ARBA" id="ARBA00023316"/>
    </source>
</evidence>
<evidence type="ECO:0000313" key="4">
    <source>
        <dbReference type="EMBL" id="GAJ39364.1"/>
    </source>
</evidence>
<feature type="domain" description="SH3b" evidence="3">
    <location>
        <begin position="229"/>
        <end position="293"/>
    </location>
</feature>
<keyword evidence="5" id="KW-1185">Reference proteome</keyword>
<dbReference type="EMBL" id="BAWO01000018">
    <property type="protein sequence ID" value="GAJ39364.1"/>
    <property type="molecule type" value="Genomic_DNA"/>
</dbReference>
<dbReference type="GO" id="GO:0008745">
    <property type="term" value="F:N-acetylmuramoyl-L-alanine amidase activity"/>
    <property type="evidence" value="ECO:0007669"/>
    <property type="project" value="InterPro"/>
</dbReference>
<dbReference type="InterPro" id="IPR003646">
    <property type="entry name" value="SH3-like_bac-type"/>
</dbReference>
<dbReference type="GO" id="GO:0009253">
    <property type="term" value="P:peptidoglycan catabolic process"/>
    <property type="evidence" value="ECO:0007669"/>
    <property type="project" value="InterPro"/>
</dbReference>
<dbReference type="Proteomes" id="UP000023561">
    <property type="component" value="Unassembled WGS sequence"/>
</dbReference>
<dbReference type="InterPro" id="IPR050695">
    <property type="entry name" value="N-acetylmuramoyl_amidase_3"/>
</dbReference>
<dbReference type="OrthoDB" id="9806267at2"/>
<name>A0A023DDI1_9BACL</name>
<dbReference type="PIRSF" id="PIRSF037846">
    <property type="entry name" value="Autolysin_YrvJ_prd"/>
    <property type="match status" value="1"/>
</dbReference>
<dbReference type="Pfam" id="PF01520">
    <property type="entry name" value="Amidase_3"/>
    <property type="match status" value="1"/>
</dbReference>
<dbReference type="GO" id="GO:0071555">
    <property type="term" value="P:cell wall organization"/>
    <property type="evidence" value="ECO:0007669"/>
    <property type="project" value="UniProtKB-KW"/>
</dbReference>
<dbReference type="AlphaFoldDB" id="A0A023DDI1"/>
<dbReference type="RefSeq" id="WP_042408330.1">
    <property type="nucleotide sequence ID" value="NZ_BAWO01000018.1"/>
</dbReference>
<dbReference type="Gene3D" id="2.30.30.40">
    <property type="entry name" value="SH3 Domains"/>
    <property type="match status" value="4"/>
</dbReference>
<protein>
    <submittedName>
        <fullName evidence="4">Putative N-acetylmuramoyl-L-alanine amidase</fullName>
    </submittedName>
</protein>
<keyword evidence="2" id="KW-0961">Cell wall biogenesis/degradation</keyword>
<dbReference type="InterPro" id="IPR002508">
    <property type="entry name" value="MurNAc-LAA_cat"/>
</dbReference>
<reference evidence="4 5" key="1">
    <citation type="submission" date="2014-04" db="EMBL/GenBank/DDBJ databases">
        <title>Whole genome shotgun sequence of Geobacillus caldoxylosilyticus NBRC 107762.</title>
        <authorList>
            <person name="Hosoyama A."/>
            <person name="Hosoyama Y."/>
            <person name="Katano-Makiyama Y."/>
            <person name="Tsuchikane K."/>
            <person name="Ohji S."/>
            <person name="Ichikawa N."/>
            <person name="Yamazoe A."/>
            <person name="Fujita N."/>
        </authorList>
    </citation>
    <scope>NUCLEOTIDE SEQUENCE [LARGE SCALE GENOMIC DNA]</scope>
    <source>
        <strain evidence="4 5">NBRC 107762</strain>
    </source>
</reference>
<dbReference type="SMART" id="SM00287">
    <property type="entry name" value="SH3b"/>
    <property type="match status" value="4"/>
</dbReference>
<dbReference type="Pfam" id="PF08239">
    <property type="entry name" value="SH3_3"/>
    <property type="match status" value="4"/>
</dbReference>
<dbReference type="PANTHER" id="PTHR30404">
    <property type="entry name" value="N-ACETYLMURAMOYL-L-ALANINE AMIDASE"/>
    <property type="match status" value="1"/>
</dbReference>
<dbReference type="PROSITE" id="PS51781">
    <property type="entry name" value="SH3B"/>
    <property type="match status" value="3"/>
</dbReference>
<dbReference type="PANTHER" id="PTHR30404:SF7">
    <property type="entry name" value="CELL WALL AMIDASE LYTH-RELATED"/>
    <property type="match status" value="1"/>
</dbReference>